<keyword evidence="2" id="KW-1185">Reference proteome</keyword>
<evidence type="ECO:0000313" key="1">
    <source>
        <dbReference type="EMBL" id="PRY20061.1"/>
    </source>
</evidence>
<sequence>MSDRPDLDLLVQKALLDLLSDRIVERLRIRARSALVLLSGTDLGLRGATASMAQLAARGWRLEIWRSTCAGGLIGAEQLRGLAGGVEPLVPSDAALSPEEIEACLMRHALVLVPALSLPLAARVAGGLADSALPGLLSGALERGKRVIAARDGCCPANRERLARGLGGTPAYQSMLAGQLERLEAFGVEFVWASRLAEAVSGSAMPAPVVPSTPVERAERRVFGWNEAKTVASDTLRLARNVLVTPLAAEELRARSVQLVRE</sequence>
<dbReference type="RefSeq" id="WP_106207982.1">
    <property type="nucleotide sequence ID" value="NZ_PVTD01000015.1"/>
</dbReference>
<proteinExistence type="predicted"/>
<organism evidence="1 2">
    <name type="scientific">Aliiruegeria haliotis</name>
    <dbReference type="NCBI Taxonomy" id="1280846"/>
    <lineage>
        <taxon>Bacteria</taxon>
        <taxon>Pseudomonadati</taxon>
        <taxon>Pseudomonadota</taxon>
        <taxon>Alphaproteobacteria</taxon>
        <taxon>Rhodobacterales</taxon>
        <taxon>Roseobacteraceae</taxon>
        <taxon>Aliiruegeria</taxon>
    </lineage>
</organism>
<protein>
    <recommendedName>
        <fullName evidence="3">Flavoprotein</fullName>
    </recommendedName>
</protein>
<name>A0A2T0RG11_9RHOB</name>
<accession>A0A2T0RG11</accession>
<dbReference type="AlphaFoldDB" id="A0A2T0RG11"/>
<comment type="caution">
    <text evidence="1">The sequence shown here is derived from an EMBL/GenBank/DDBJ whole genome shotgun (WGS) entry which is preliminary data.</text>
</comment>
<gene>
    <name evidence="1" type="ORF">CLV78_11510</name>
</gene>
<evidence type="ECO:0008006" key="3">
    <source>
        <dbReference type="Google" id="ProtNLM"/>
    </source>
</evidence>
<reference evidence="1 2" key="1">
    <citation type="submission" date="2018-03" db="EMBL/GenBank/DDBJ databases">
        <title>Genomic Encyclopedia of Archaeal and Bacterial Type Strains, Phase II (KMG-II): from individual species to whole genera.</title>
        <authorList>
            <person name="Goeker M."/>
        </authorList>
    </citation>
    <scope>NUCLEOTIDE SEQUENCE [LARGE SCALE GENOMIC DNA]</scope>
    <source>
        <strain evidence="1 2">DSM 29328</strain>
    </source>
</reference>
<dbReference type="OrthoDB" id="3732621at2"/>
<dbReference type="Proteomes" id="UP000239480">
    <property type="component" value="Unassembled WGS sequence"/>
</dbReference>
<dbReference type="EMBL" id="PVTD01000015">
    <property type="protein sequence ID" value="PRY20061.1"/>
    <property type="molecule type" value="Genomic_DNA"/>
</dbReference>
<evidence type="ECO:0000313" key="2">
    <source>
        <dbReference type="Proteomes" id="UP000239480"/>
    </source>
</evidence>